<evidence type="ECO:0000256" key="2">
    <source>
        <dbReference type="ARBA" id="ARBA00022737"/>
    </source>
</evidence>
<name>A0A0A1WYK9_ZEUCU</name>
<protein>
    <submittedName>
        <fullName evidence="5">DDB1-and CUL4-associated factor 8</fullName>
    </submittedName>
</protein>
<dbReference type="GO" id="GO:0005737">
    <property type="term" value="C:cytoplasm"/>
    <property type="evidence" value="ECO:0007669"/>
    <property type="project" value="TreeGrafter"/>
</dbReference>
<dbReference type="InterPro" id="IPR001680">
    <property type="entry name" value="WD40_rpt"/>
</dbReference>
<keyword evidence="2" id="KW-0677">Repeat</keyword>
<dbReference type="PANTHER" id="PTHR15574">
    <property type="entry name" value="WD REPEAT DOMAIN-CONTAINING FAMILY"/>
    <property type="match status" value="1"/>
</dbReference>
<dbReference type="Pfam" id="PF00400">
    <property type="entry name" value="WD40"/>
    <property type="match status" value="3"/>
</dbReference>
<dbReference type="GO" id="GO:0080008">
    <property type="term" value="C:Cul4-RING E3 ubiquitin ligase complex"/>
    <property type="evidence" value="ECO:0007669"/>
    <property type="project" value="TreeGrafter"/>
</dbReference>
<organism evidence="5">
    <name type="scientific">Zeugodacus cucurbitae</name>
    <name type="common">Melon fruit fly</name>
    <name type="synonym">Bactrocera cucurbitae</name>
    <dbReference type="NCBI Taxonomy" id="28588"/>
    <lineage>
        <taxon>Eukaryota</taxon>
        <taxon>Metazoa</taxon>
        <taxon>Ecdysozoa</taxon>
        <taxon>Arthropoda</taxon>
        <taxon>Hexapoda</taxon>
        <taxon>Insecta</taxon>
        <taxon>Pterygota</taxon>
        <taxon>Neoptera</taxon>
        <taxon>Endopterygota</taxon>
        <taxon>Diptera</taxon>
        <taxon>Brachycera</taxon>
        <taxon>Muscomorpha</taxon>
        <taxon>Tephritoidea</taxon>
        <taxon>Tephritidae</taxon>
        <taxon>Zeugodacus</taxon>
        <taxon>Zeugodacus</taxon>
    </lineage>
</organism>
<dbReference type="Gene3D" id="2.130.10.10">
    <property type="entry name" value="YVTN repeat-like/Quinoprotein amine dehydrogenase"/>
    <property type="match status" value="1"/>
</dbReference>
<dbReference type="SUPFAM" id="SSF50978">
    <property type="entry name" value="WD40 repeat-like"/>
    <property type="match status" value="1"/>
</dbReference>
<feature type="repeat" description="WD" evidence="3">
    <location>
        <begin position="59"/>
        <end position="91"/>
    </location>
</feature>
<evidence type="ECO:0000256" key="4">
    <source>
        <dbReference type="SAM" id="MobiDB-lite"/>
    </source>
</evidence>
<evidence type="ECO:0000256" key="3">
    <source>
        <dbReference type="PROSITE-ProRule" id="PRU00221"/>
    </source>
</evidence>
<dbReference type="PANTHER" id="PTHR15574:SF21">
    <property type="entry name" value="DDB1- AND CUL4-ASSOCIATED FACTOR 8"/>
    <property type="match status" value="1"/>
</dbReference>
<keyword evidence="1 3" id="KW-0853">WD repeat</keyword>
<accession>A0A0A1WYK9</accession>
<dbReference type="PROSITE" id="PS50294">
    <property type="entry name" value="WD_REPEATS_REGION"/>
    <property type="match status" value="1"/>
</dbReference>
<gene>
    <name evidence="5" type="primary">dcaf8</name>
    <name evidence="5" type="ORF">g.56012</name>
</gene>
<feature type="region of interest" description="Disordered" evidence="4">
    <location>
        <begin position="422"/>
        <end position="459"/>
    </location>
</feature>
<dbReference type="SMART" id="SM00320">
    <property type="entry name" value="WD40"/>
    <property type="match status" value="7"/>
</dbReference>
<dbReference type="PROSITE" id="PS50082">
    <property type="entry name" value="WD_REPEATS_2"/>
    <property type="match status" value="1"/>
</dbReference>
<proteinExistence type="predicted"/>
<dbReference type="AlphaFoldDB" id="A0A0A1WYK9"/>
<evidence type="ECO:0000256" key="1">
    <source>
        <dbReference type="ARBA" id="ARBA00022574"/>
    </source>
</evidence>
<dbReference type="InterPro" id="IPR036322">
    <property type="entry name" value="WD40_repeat_dom_sf"/>
</dbReference>
<reference evidence="5" key="2">
    <citation type="journal article" date="2015" name="Gigascience">
        <title>Reconstructing a comprehensive transcriptome assembly of a white-pupal translocated strain of the pest fruit fly Bactrocera cucurbitae.</title>
        <authorList>
            <person name="Sim S.B."/>
            <person name="Calla B."/>
            <person name="Hall B."/>
            <person name="DeRego T."/>
            <person name="Geib S.M."/>
        </authorList>
    </citation>
    <scope>NUCLEOTIDE SEQUENCE</scope>
</reference>
<dbReference type="InterPro" id="IPR015943">
    <property type="entry name" value="WD40/YVTN_repeat-like_dom_sf"/>
</dbReference>
<sequence>MNKPKPTYTWCSTYELMRREHGLSGDGRRSLSNGLSPGFNARFYAARHVVERMKISHCLMKHSGCVNCLNFNRTGDLLCSGSDDTRIIVWNWAQNKPKCVFKSGHTENIFQTKFINSAGVLDIVSAGRDGQVRRSILPSSGGKPQTSLLYRHNSSVHKLVMSPNNPFEIISAGEDAHIRRKDLRSDESSTSLCKVQSSRKKRKIRLFSIAHHPYAPEICVCGCDNFVRVFDKRNMLKPVHEMCPEHLTKDAMPQVTCAVYNSTGSEVLASYSDDFIYLFNNNKYKTGEYLHRYRGHYNHKTIKGVNFFGPNSEYVISGSDCGNIFFWDKNTEAILNFMPGDTMGVVNCLEPHPSIPVLATSGLDSSIKIWTPSSEMYPPDLSKLEACVKRNLRHSVLGEGRKFDDREFHNFIRQFLRTPPRRGTYLSGDDEQNSSSSSSDGDSDGFDCPQMEGIQCQTQ</sequence>
<reference evidence="5" key="1">
    <citation type="submission" date="2014-11" db="EMBL/GenBank/DDBJ databases">
        <authorList>
            <person name="Geib S."/>
        </authorList>
    </citation>
    <scope>NUCLEOTIDE SEQUENCE</scope>
</reference>
<dbReference type="EMBL" id="GBXI01010138">
    <property type="protein sequence ID" value="JAD04154.1"/>
    <property type="molecule type" value="Transcribed_RNA"/>
</dbReference>
<dbReference type="InterPro" id="IPR045151">
    <property type="entry name" value="DCAF8"/>
</dbReference>
<evidence type="ECO:0000313" key="5">
    <source>
        <dbReference type="EMBL" id="JAD04154.1"/>
    </source>
</evidence>